<dbReference type="PROSITE" id="PS50011">
    <property type="entry name" value="PROTEIN_KINASE_DOM"/>
    <property type="match status" value="1"/>
</dbReference>
<dbReference type="Gene3D" id="3.40.50.300">
    <property type="entry name" value="P-loop containing nucleotide triphosphate hydrolases"/>
    <property type="match status" value="1"/>
</dbReference>
<dbReference type="SUPFAM" id="SSF56112">
    <property type="entry name" value="Protein kinase-like (PK-like)"/>
    <property type="match status" value="1"/>
</dbReference>
<dbReference type="Pfam" id="PF00069">
    <property type="entry name" value="Pkinase"/>
    <property type="match status" value="2"/>
</dbReference>
<keyword evidence="4 7" id="KW-0547">Nucleotide-binding</keyword>
<keyword evidence="11" id="KW-1185">Reference proteome</keyword>
<sequence length="1282" mass="140087">MRVAAQQGFEGNERFEVRRTLGAGGFGIVCEAFDRRTGSVVALKTLHHASPGALYRFKQEFRLLTELVHPNLVTLYELFSEGSTWFFTMELIEGHAFLDSLRLRPSEEKAEPSTPDEDTATSPQRHPKQDSGASHSSPDEDTATSLNATTGSQALVLPDAPTRTVDAERLRPVFRELVTGLRALHASGLVHRDLKPSNVRVTPQGRVVILDFGLAKPLMYPSASMSSPEPLAGSPPYMAPEQWDLQPSTEATDWYSVGVMLYECLTGQRPFTGNMHEMRQAQRYGAAPISRFVVDPPADLVSLCEDLLREDPAARPSGTEVLRRLGGQDATEAPASPPREPRLVGREKELATLRAAASRGAAGETVLARVHGLAGLGKSALLESFAQELRREGHALVVSGRCYERESVPYKALDSLMDSLSRALSQLPRDEVRELLPEHFQALARLFPVLRLNEDSLSQQHAEPLPEDPLQARALAVRVLKELLRRIASHKPLVLLLDDLQWGDLDSARFLAELLSPPFAPPLLLVLSYRSDEAANSPCLEALRQLLEPLSWTVPPVEVALPPLSPEDSARLALERLGVEDPAARAQAERIAREAGGSPLLAEEFVRYVTSDGERATSGELSLGRVVDARVHHLPEGARQLLELLAVAGHPLEQTLALDAARPSKATLSSLAQLRSAHLLRTRATPGGVDLEVSHDRIRERLVETLQAPAIQGHHRRLAEVLEAQPQPDPERLALHLHGAGELVRASLYALSAAERAREALAFARAAELYGLALEWSQGTPVSGLPPRGELERARAEALALAGRGTEAAPLFLRLAEDAPAHEWLELQCRAIEHYMVGGRIDDGTALLGPVLERLGLSYPRSTARAVLEVVWLLARLKLRGIEFTERAESEVPPLQLQRIDLLWALGRALLNVEPTRGLLFLLRGLLLALEAGEPQRVARPLIAFGGNWLFQGSPGALESGTRDLERGAELARRLESPELLGLTDIFRGVRSFTVGQWADALAQADAGLERMRESRRDTLWEGGMARTMAMLTLDTTHRMTELRERGGDWYRVAVEQGDAYSQMTALLGTGMGLLATGDAEGACQRMREIAAAWPRTGTIQHLSVFLVEAWADLYQGQHARAWQRITQTWPQVKSAQLLRALVGRMKMYTLRACGALAHAEHDTGARQKLLASAEKDVELLARQGRSDSLPVAHLLRASIARLRGDPEGARSHLSSAIQGFDAAGMAVHAAIARHHHGGLLGGEEGRALVRTAHTVMTSHGIAEPARWASTFAPGFAAPDTR</sequence>
<dbReference type="PANTHER" id="PTHR43671">
    <property type="entry name" value="SERINE/THREONINE-PROTEIN KINASE NEK"/>
    <property type="match status" value="1"/>
</dbReference>
<comment type="similarity">
    <text evidence="1">Belongs to the protein kinase superfamily. NEK Ser/Thr protein kinase family. NIMA subfamily.</text>
</comment>
<gene>
    <name evidence="10" type="ORF">ATI61_105580</name>
</gene>
<evidence type="ECO:0000256" key="3">
    <source>
        <dbReference type="ARBA" id="ARBA00022679"/>
    </source>
</evidence>
<dbReference type="PANTHER" id="PTHR43671:SF13">
    <property type="entry name" value="SERINE_THREONINE-PROTEIN KINASE NEK2"/>
    <property type="match status" value="1"/>
</dbReference>
<dbReference type="CDD" id="cd14014">
    <property type="entry name" value="STKc_PknB_like"/>
    <property type="match status" value="1"/>
</dbReference>
<reference evidence="10 11" key="1">
    <citation type="submission" date="2018-08" db="EMBL/GenBank/DDBJ databases">
        <title>Genomic Encyclopedia of Archaeal and Bacterial Type Strains, Phase II (KMG-II): from individual species to whole genera.</title>
        <authorList>
            <person name="Goeker M."/>
        </authorList>
    </citation>
    <scope>NUCLEOTIDE SEQUENCE [LARGE SCALE GENOMIC DNA]</scope>
    <source>
        <strain evidence="10 11">DSM 2261</strain>
    </source>
</reference>
<keyword evidence="3" id="KW-0808">Transferase</keyword>
<evidence type="ECO:0000256" key="4">
    <source>
        <dbReference type="ARBA" id="ARBA00022741"/>
    </source>
</evidence>
<accession>A0ABX9K3L0</accession>
<dbReference type="Proteomes" id="UP000256345">
    <property type="component" value="Unassembled WGS sequence"/>
</dbReference>
<keyword evidence="6 7" id="KW-0067">ATP-binding</keyword>
<dbReference type="InterPro" id="IPR011009">
    <property type="entry name" value="Kinase-like_dom_sf"/>
</dbReference>
<protein>
    <recommendedName>
        <fullName evidence="2">non-specific serine/threonine protein kinase</fullName>
        <ecNumber evidence="2">2.7.11.1</ecNumber>
    </recommendedName>
</protein>
<dbReference type="InterPro" id="IPR000719">
    <property type="entry name" value="Prot_kinase_dom"/>
</dbReference>
<proteinExistence type="inferred from homology"/>
<dbReference type="RefSeq" id="WP_116120228.1">
    <property type="nucleotide sequence ID" value="NZ_QUMU01000005.1"/>
</dbReference>
<keyword evidence="5" id="KW-0418">Kinase</keyword>
<comment type="caution">
    <text evidence="10">The sequence shown here is derived from an EMBL/GenBank/DDBJ whole genome shotgun (WGS) entry which is preliminary data.</text>
</comment>
<name>A0ABX9K3L0_9BACT</name>
<evidence type="ECO:0000259" key="9">
    <source>
        <dbReference type="PROSITE" id="PS50011"/>
    </source>
</evidence>
<evidence type="ECO:0000256" key="2">
    <source>
        <dbReference type="ARBA" id="ARBA00012513"/>
    </source>
</evidence>
<dbReference type="InterPro" id="IPR027417">
    <property type="entry name" value="P-loop_NTPase"/>
</dbReference>
<organism evidence="10 11">
    <name type="scientific">Archangium gephyra</name>
    <dbReference type="NCBI Taxonomy" id="48"/>
    <lineage>
        <taxon>Bacteria</taxon>
        <taxon>Pseudomonadati</taxon>
        <taxon>Myxococcota</taxon>
        <taxon>Myxococcia</taxon>
        <taxon>Myxococcales</taxon>
        <taxon>Cystobacterineae</taxon>
        <taxon>Archangiaceae</taxon>
        <taxon>Archangium</taxon>
    </lineage>
</organism>
<dbReference type="SMART" id="SM00220">
    <property type="entry name" value="S_TKc"/>
    <property type="match status" value="1"/>
</dbReference>
<evidence type="ECO:0000256" key="1">
    <source>
        <dbReference type="ARBA" id="ARBA00010886"/>
    </source>
</evidence>
<feature type="domain" description="Protein kinase" evidence="9">
    <location>
        <begin position="15"/>
        <end position="343"/>
    </location>
</feature>
<evidence type="ECO:0000256" key="5">
    <source>
        <dbReference type="ARBA" id="ARBA00022777"/>
    </source>
</evidence>
<dbReference type="InterPro" id="IPR017441">
    <property type="entry name" value="Protein_kinase_ATP_BS"/>
</dbReference>
<evidence type="ECO:0000256" key="8">
    <source>
        <dbReference type="SAM" id="MobiDB-lite"/>
    </source>
</evidence>
<dbReference type="Gene3D" id="1.10.510.10">
    <property type="entry name" value="Transferase(Phosphotransferase) domain 1"/>
    <property type="match status" value="2"/>
</dbReference>
<dbReference type="InterPro" id="IPR041664">
    <property type="entry name" value="AAA_16"/>
</dbReference>
<dbReference type="EMBL" id="QUMU01000005">
    <property type="protein sequence ID" value="REG32252.1"/>
    <property type="molecule type" value="Genomic_DNA"/>
</dbReference>
<feature type="binding site" evidence="7">
    <location>
        <position position="44"/>
    </location>
    <ligand>
        <name>ATP</name>
        <dbReference type="ChEBI" id="CHEBI:30616"/>
    </ligand>
</feature>
<dbReference type="PROSITE" id="PS00107">
    <property type="entry name" value="PROTEIN_KINASE_ATP"/>
    <property type="match status" value="1"/>
</dbReference>
<dbReference type="EC" id="2.7.11.1" evidence="2"/>
<feature type="region of interest" description="Disordered" evidence="8">
    <location>
        <begin position="106"/>
        <end position="160"/>
    </location>
</feature>
<dbReference type="SUPFAM" id="SSF52540">
    <property type="entry name" value="P-loop containing nucleoside triphosphate hydrolases"/>
    <property type="match status" value="1"/>
</dbReference>
<evidence type="ECO:0000256" key="6">
    <source>
        <dbReference type="ARBA" id="ARBA00022840"/>
    </source>
</evidence>
<dbReference type="InterPro" id="IPR050660">
    <property type="entry name" value="NEK_Ser/Thr_kinase"/>
</dbReference>
<evidence type="ECO:0000313" key="11">
    <source>
        <dbReference type="Proteomes" id="UP000256345"/>
    </source>
</evidence>
<evidence type="ECO:0000313" key="10">
    <source>
        <dbReference type="EMBL" id="REG32252.1"/>
    </source>
</evidence>
<feature type="compositionally biased region" description="Polar residues" evidence="8">
    <location>
        <begin position="143"/>
        <end position="153"/>
    </location>
</feature>
<evidence type="ECO:0000256" key="7">
    <source>
        <dbReference type="PROSITE-ProRule" id="PRU10141"/>
    </source>
</evidence>
<dbReference type="Pfam" id="PF13191">
    <property type="entry name" value="AAA_16"/>
    <property type="match status" value="1"/>
</dbReference>